<feature type="chain" id="PRO_5023077922" evidence="1">
    <location>
        <begin position="20"/>
        <end position="183"/>
    </location>
</feature>
<organism evidence="2 3">
    <name type="scientific">Panacibacter ginsenosidivorans</name>
    <dbReference type="NCBI Taxonomy" id="1813871"/>
    <lineage>
        <taxon>Bacteria</taxon>
        <taxon>Pseudomonadati</taxon>
        <taxon>Bacteroidota</taxon>
        <taxon>Chitinophagia</taxon>
        <taxon>Chitinophagales</taxon>
        <taxon>Chitinophagaceae</taxon>
        <taxon>Panacibacter</taxon>
    </lineage>
</organism>
<evidence type="ECO:0000256" key="1">
    <source>
        <dbReference type="SAM" id="SignalP"/>
    </source>
</evidence>
<feature type="signal peptide" evidence="1">
    <location>
        <begin position="1"/>
        <end position="19"/>
    </location>
</feature>
<protein>
    <submittedName>
        <fullName evidence="2">Uncharacterized protein</fullName>
    </submittedName>
</protein>
<dbReference type="EMBL" id="CP042435">
    <property type="protein sequence ID" value="QEC66974.1"/>
    <property type="molecule type" value="Genomic_DNA"/>
</dbReference>
<name>A0A5B8V6E5_9BACT</name>
<dbReference type="InterPro" id="IPR016197">
    <property type="entry name" value="Chromo-like_dom_sf"/>
</dbReference>
<proteinExistence type="predicted"/>
<dbReference type="OrthoDB" id="670253at2"/>
<dbReference type="RefSeq" id="WP_147188774.1">
    <property type="nucleotide sequence ID" value="NZ_CP042435.1"/>
</dbReference>
<accession>A0A5B8V6E5</accession>
<dbReference type="Gene3D" id="2.30.30.140">
    <property type="match status" value="1"/>
</dbReference>
<dbReference type="KEGG" id="pgin:FRZ67_06560"/>
<sequence length="183" mass="20528">MRKFILVAALQLFFSIGFTQSFSIGDKIEAYNSGAWYKGSILETGTGTYAGYYKVQYDGYSQVQWIKAANIRMQQTSDANVENDKKGPRNGTYIILSYGSASNPIRIGYFELQNGKYTYYNMSKKNIGQGSFTYNAANKTVQWTSGPFKVANWSGKFEIDREGKTHKIRLNSVTIGTNSTDSN</sequence>
<dbReference type="SUPFAM" id="SSF54160">
    <property type="entry name" value="Chromo domain-like"/>
    <property type="match status" value="1"/>
</dbReference>
<evidence type="ECO:0000313" key="3">
    <source>
        <dbReference type="Proteomes" id="UP000321533"/>
    </source>
</evidence>
<reference evidence="2 3" key="1">
    <citation type="journal article" date="2016" name="Int. J. Syst. Evol. Microbiol.">
        <title>Panacibacter ginsenosidivorans gen. nov., sp. nov., with ginsenoside converting activity isolated from soil of a ginseng field.</title>
        <authorList>
            <person name="Siddiqi M.Z."/>
            <person name="Muhammad Shafi S."/>
            <person name="Choi K.D."/>
            <person name="Im W.T."/>
        </authorList>
    </citation>
    <scope>NUCLEOTIDE SEQUENCE [LARGE SCALE GENOMIC DNA]</scope>
    <source>
        <strain evidence="2 3">Gsoil1550</strain>
    </source>
</reference>
<gene>
    <name evidence="2" type="ORF">FRZ67_06560</name>
</gene>
<keyword evidence="1" id="KW-0732">Signal</keyword>
<dbReference type="Proteomes" id="UP000321533">
    <property type="component" value="Chromosome"/>
</dbReference>
<dbReference type="AlphaFoldDB" id="A0A5B8V6E5"/>
<evidence type="ECO:0000313" key="2">
    <source>
        <dbReference type="EMBL" id="QEC66974.1"/>
    </source>
</evidence>
<keyword evidence="3" id="KW-1185">Reference proteome</keyword>